<sequence length="327" mass="35207">MGLERLSVAVLSFAMMLILGAPGISFAQTPQAMARTSAQECDLENSLGAFLAIKDQASGRTTVQPTEEFRLQKTLLQKIIGCMGSETDAMEATLRDLGDIPASDSVSADLQDVRDEFVMTLEEYRGRFDAEARRLREIPELKDVKQFAKDLLEWREKTYRPALQQMLALSSIVHGKESLKTASTRIQKINAALRTLGLAGNRELRTLLEKAAKNLKDADALNAKALDLFLAIARPAPEPASGAPSADGANALPSSTSTAESASVSASESVLMPSLSATSTDTAAPATTEKKEPLPAPSDVAKESLLKIRDAYRLFSNVSDVVGRILR</sequence>
<dbReference type="AlphaFoldDB" id="A0A1G2C841"/>
<protein>
    <submittedName>
        <fullName evidence="2">Uncharacterized protein</fullName>
    </submittedName>
</protein>
<dbReference type="EMBL" id="MHKV01000013">
    <property type="protein sequence ID" value="OGY97386.1"/>
    <property type="molecule type" value="Genomic_DNA"/>
</dbReference>
<gene>
    <name evidence="2" type="ORF">A2128_01910</name>
</gene>
<feature type="compositionally biased region" description="Low complexity" evidence="1">
    <location>
        <begin position="239"/>
        <end position="287"/>
    </location>
</feature>
<name>A0A1G2C841_9BACT</name>
<accession>A0A1G2C841</accession>
<evidence type="ECO:0000313" key="3">
    <source>
        <dbReference type="Proteomes" id="UP000176349"/>
    </source>
</evidence>
<reference evidence="2 3" key="1">
    <citation type="journal article" date="2016" name="Nat. Commun.">
        <title>Thousands of microbial genomes shed light on interconnected biogeochemical processes in an aquifer system.</title>
        <authorList>
            <person name="Anantharaman K."/>
            <person name="Brown C.T."/>
            <person name="Hug L.A."/>
            <person name="Sharon I."/>
            <person name="Castelle C.J."/>
            <person name="Probst A.J."/>
            <person name="Thomas B.C."/>
            <person name="Singh A."/>
            <person name="Wilkins M.J."/>
            <person name="Karaoz U."/>
            <person name="Brodie E.L."/>
            <person name="Williams K.H."/>
            <person name="Hubbard S.S."/>
            <person name="Banfield J.F."/>
        </authorList>
    </citation>
    <scope>NUCLEOTIDE SEQUENCE [LARGE SCALE GENOMIC DNA]</scope>
</reference>
<feature type="region of interest" description="Disordered" evidence="1">
    <location>
        <begin position="239"/>
        <end position="298"/>
    </location>
</feature>
<evidence type="ECO:0000256" key="1">
    <source>
        <dbReference type="SAM" id="MobiDB-lite"/>
    </source>
</evidence>
<organism evidence="2 3">
    <name type="scientific">Candidatus Liptonbacteria bacterium GWC1_60_9</name>
    <dbReference type="NCBI Taxonomy" id="1798645"/>
    <lineage>
        <taxon>Bacteria</taxon>
        <taxon>Candidatus Liptoniibacteriota</taxon>
    </lineage>
</organism>
<dbReference type="Proteomes" id="UP000176349">
    <property type="component" value="Unassembled WGS sequence"/>
</dbReference>
<evidence type="ECO:0000313" key="2">
    <source>
        <dbReference type="EMBL" id="OGY97386.1"/>
    </source>
</evidence>
<proteinExistence type="predicted"/>
<comment type="caution">
    <text evidence="2">The sequence shown here is derived from an EMBL/GenBank/DDBJ whole genome shotgun (WGS) entry which is preliminary data.</text>
</comment>